<feature type="compositionally biased region" description="Basic and acidic residues" evidence="1">
    <location>
        <begin position="49"/>
        <end position="58"/>
    </location>
</feature>
<feature type="compositionally biased region" description="Gly residues" evidence="1">
    <location>
        <begin position="298"/>
        <end position="310"/>
    </location>
</feature>
<name>A0A6J4JUV9_9ACTN</name>
<dbReference type="EMBL" id="CADCTP010000395">
    <property type="protein sequence ID" value="CAA9287882.1"/>
    <property type="molecule type" value="Genomic_DNA"/>
</dbReference>
<feature type="compositionally biased region" description="Low complexity" evidence="1">
    <location>
        <begin position="398"/>
        <end position="412"/>
    </location>
</feature>
<feature type="compositionally biased region" description="Basic and acidic residues" evidence="1">
    <location>
        <begin position="364"/>
        <end position="376"/>
    </location>
</feature>
<feature type="non-terminal residue" evidence="2">
    <location>
        <position position="446"/>
    </location>
</feature>
<protein>
    <submittedName>
        <fullName evidence="2">FkbW</fullName>
    </submittedName>
</protein>
<gene>
    <name evidence="2" type="ORF">AVDCRST_MAG41-4125</name>
</gene>
<feature type="compositionally biased region" description="Basic residues" evidence="1">
    <location>
        <begin position="65"/>
        <end position="74"/>
    </location>
</feature>
<feature type="compositionally biased region" description="Basic and acidic residues" evidence="1">
    <location>
        <begin position="114"/>
        <end position="124"/>
    </location>
</feature>
<organism evidence="2">
    <name type="scientific">uncultured Mycobacteriales bacterium</name>
    <dbReference type="NCBI Taxonomy" id="581187"/>
    <lineage>
        <taxon>Bacteria</taxon>
        <taxon>Bacillati</taxon>
        <taxon>Actinomycetota</taxon>
        <taxon>Actinomycetes</taxon>
        <taxon>Mycobacteriales</taxon>
        <taxon>environmental samples</taxon>
    </lineage>
</organism>
<feature type="compositionally biased region" description="Basic residues" evidence="1">
    <location>
        <begin position="313"/>
        <end position="324"/>
    </location>
</feature>
<feature type="compositionally biased region" description="Basic and acidic residues" evidence="1">
    <location>
        <begin position="261"/>
        <end position="270"/>
    </location>
</feature>
<feature type="compositionally biased region" description="Basic residues" evidence="1">
    <location>
        <begin position="147"/>
        <end position="171"/>
    </location>
</feature>
<feature type="compositionally biased region" description="Gly residues" evidence="1">
    <location>
        <begin position="417"/>
        <end position="429"/>
    </location>
</feature>
<sequence>GAAFDPAHGGRGARPGHGPGGPGRRGRLPRPGPGARPRRRAPGAVLPGRPDHRRDRAGGPDGAGRLRRPHRRRHGQPDRGAGHPGRRLLPGHLHRQHPPRLEPRLAVRAAAARAVERRPGDHRGARGAPAVRQRPGDLRLRAGQGLRVRRHRQGQHRRHLPPGRPHARRRGGRVEPPGHPADRGRQGRDPAPVRLAPAPHVRDRPVQRRLPGPLAAGERAVALRRRARLGGHPVPRRGAEPADVPADGAAGVPPVRRRRPDRPGRADRGRLLARLGAAVGLPPPGLLGPHPADLPGGVRPGLGRRPGGGHPVLRLRHPELRRRLRLLDPAAGPGGDGQGPADRPDRQADDHPARHPGHAAAPGDRLRRLRPADRRPRPLPPAPLSRGGGRQPRRRPVRPAAVGHPADPALLPRRLRGAGGMGGPRGGAGARPDTAPAGRRRREHLL</sequence>
<feature type="region of interest" description="Disordered" evidence="1">
    <location>
        <begin position="1"/>
        <end position="446"/>
    </location>
</feature>
<reference evidence="2" key="1">
    <citation type="submission" date="2020-02" db="EMBL/GenBank/DDBJ databases">
        <authorList>
            <person name="Meier V. D."/>
        </authorList>
    </citation>
    <scope>NUCLEOTIDE SEQUENCE</scope>
    <source>
        <strain evidence="2">AVDCRST_MAG41</strain>
    </source>
</reference>
<evidence type="ECO:0000313" key="2">
    <source>
        <dbReference type="EMBL" id="CAA9287882.1"/>
    </source>
</evidence>
<proteinExistence type="predicted"/>
<feature type="non-terminal residue" evidence="2">
    <location>
        <position position="1"/>
    </location>
</feature>
<accession>A0A6J4JUV9</accession>
<feature type="compositionally biased region" description="Low complexity" evidence="1">
    <location>
        <begin position="287"/>
        <end position="297"/>
    </location>
</feature>
<feature type="compositionally biased region" description="Basic and acidic residues" evidence="1">
    <location>
        <begin position="342"/>
        <end position="353"/>
    </location>
</feature>
<dbReference type="AlphaFoldDB" id="A0A6J4JUV9"/>
<evidence type="ECO:0000256" key="1">
    <source>
        <dbReference type="SAM" id="MobiDB-lite"/>
    </source>
</evidence>
<feature type="compositionally biased region" description="Gly residues" evidence="1">
    <location>
        <begin position="9"/>
        <end position="23"/>
    </location>
</feature>